<gene>
    <name evidence="1" type="ORF">J2S59_002503</name>
</gene>
<dbReference type="InterPro" id="IPR021408">
    <property type="entry name" value="DUF3046"/>
</dbReference>
<proteinExistence type="predicted"/>
<evidence type="ECO:0008006" key="3">
    <source>
        <dbReference type="Google" id="ProtNLM"/>
    </source>
</evidence>
<evidence type="ECO:0000313" key="1">
    <source>
        <dbReference type="EMBL" id="MDP9822694.1"/>
    </source>
</evidence>
<accession>A0ABT9NQJ1</accession>
<dbReference type="Proteomes" id="UP001240447">
    <property type="component" value="Unassembled WGS sequence"/>
</dbReference>
<sequence length="63" mass="7418">MRYTEFWSRLEDVLGIRARSWAQDHVLTALEGRTVQGALDEGEDPQRVWRAVHAELELPERDR</sequence>
<dbReference type="EMBL" id="JAUSQM010000001">
    <property type="protein sequence ID" value="MDP9822694.1"/>
    <property type="molecule type" value="Genomic_DNA"/>
</dbReference>
<dbReference type="RefSeq" id="WP_068117015.1">
    <property type="nucleotide sequence ID" value="NZ_CCXJ01000062.1"/>
</dbReference>
<comment type="caution">
    <text evidence="1">The sequence shown here is derived from an EMBL/GenBank/DDBJ whole genome shotgun (WGS) entry which is preliminary data.</text>
</comment>
<name>A0ABT9NQJ1_9ACTN</name>
<organism evidence="1 2">
    <name type="scientific">Nocardioides massiliensis</name>
    <dbReference type="NCBI Taxonomy" id="1325935"/>
    <lineage>
        <taxon>Bacteria</taxon>
        <taxon>Bacillati</taxon>
        <taxon>Actinomycetota</taxon>
        <taxon>Actinomycetes</taxon>
        <taxon>Propionibacteriales</taxon>
        <taxon>Nocardioidaceae</taxon>
        <taxon>Nocardioides</taxon>
    </lineage>
</organism>
<reference evidence="1 2" key="1">
    <citation type="submission" date="2023-07" db="EMBL/GenBank/DDBJ databases">
        <title>Sequencing the genomes of 1000 actinobacteria strains.</title>
        <authorList>
            <person name="Klenk H.-P."/>
        </authorList>
    </citation>
    <scope>NUCLEOTIDE SEQUENCE [LARGE SCALE GENOMIC DNA]</scope>
    <source>
        <strain evidence="1 2">GD13</strain>
    </source>
</reference>
<evidence type="ECO:0000313" key="2">
    <source>
        <dbReference type="Proteomes" id="UP001240447"/>
    </source>
</evidence>
<dbReference type="Pfam" id="PF11248">
    <property type="entry name" value="DUF3046"/>
    <property type="match status" value="1"/>
</dbReference>
<keyword evidence="2" id="KW-1185">Reference proteome</keyword>
<protein>
    <recommendedName>
        <fullName evidence="3">DUF3046 domain-containing protein</fullName>
    </recommendedName>
</protein>